<evidence type="ECO:0000313" key="2">
    <source>
        <dbReference type="Proteomes" id="UP001175211"/>
    </source>
</evidence>
<dbReference type="RefSeq" id="XP_060328342.1">
    <property type="nucleotide sequence ID" value="XM_060482884.1"/>
</dbReference>
<reference evidence="1" key="1">
    <citation type="submission" date="2023-06" db="EMBL/GenBank/DDBJ databases">
        <authorList>
            <consortium name="Lawrence Berkeley National Laboratory"/>
            <person name="Ahrendt S."/>
            <person name="Sahu N."/>
            <person name="Indic B."/>
            <person name="Wong-Bajracharya J."/>
            <person name="Merenyi Z."/>
            <person name="Ke H.-M."/>
            <person name="Monk M."/>
            <person name="Kocsube S."/>
            <person name="Drula E."/>
            <person name="Lipzen A."/>
            <person name="Balint B."/>
            <person name="Henrissat B."/>
            <person name="Andreopoulos B."/>
            <person name="Martin F.M."/>
            <person name="Harder C.B."/>
            <person name="Rigling D."/>
            <person name="Ford K.L."/>
            <person name="Foster G.D."/>
            <person name="Pangilinan J."/>
            <person name="Papanicolaou A."/>
            <person name="Barry K."/>
            <person name="LaButti K."/>
            <person name="Viragh M."/>
            <person name="Koriabine M."/>
            <person name="Yan M."/>
            <person name="Riley R."/>
            <person name="Champramary S."/>
            <person name="Plett K.L."/>
            <person name="Tsai I.J."/>
            <person name="Slot J."/>
            <person name="Sipos G."/>
            <person name="Plett J."/>
            <person name="Nagy L.G."/>
            <person name="Grigoriev I.V."/>
        </authorList>
    </citation>
    <scope>NUCLEOTIDE SEQUENCE</scope>
    <source>
        <strain evidence="1">CCBAS 213</strain>
    </source>
</reference>
<sequence>MISLERTNRIRCYLTSKSEYRMTLRPENSDMRLTAKACTAMLVWHQRNVSCRSARCCTRNTTNQIIDVLKGCVLSTQGWTFNVLMIGVSMNDSEDGPFEPVP</sequence>
<dbReference type="InterPro" id="IPR036188">
    <property type="entry name" value="FAD/NAD-bd_sf"/>
</dbReference>
<dbReference type="Proteomes" id="UP001175211">
    <property type="component" value="Unassembled WGS sequence"/>
</dbReference>
<gene>
    <name evidence="1" type="ORF">EV420DRAFT_635862</name>
</gene>
<protein>
    <submittedName>
        <fullName evidence="1">Uncharacterized protein</fullName>
    </submittedName>
</protein>
<name>A0AA39K1S4_ARMTA</name>
<keyword evidence="2" id="KW-1185">Reference proteome</keyword>
<dbReference type="GeneID" id="85366432"/>
<accession>A0AA39K1S4</accession>
<evidence type="ECO:0000313" key="1">
    <source>
        <dbReference type="EMBL" id="KAK0453006.1"/>
    </source>
</evidence>
<dbReference type="EMBL" id="JAUEPS010000029">
    <property type="protein sequence ID" value="KAK0453006.1"/>
    <property type="molecule type" value="Genomic_DNA"/>
</dbReference>
<organism evidence="1 2">
    <name type="scientific">Armillaria tabescens</name>
    <name type="common">Ringless honey mushroom</name>
    <name type="synonym">Agaricus tabescens</name>
    <dbReference type="NCBI Taxonomy" id="1929756"/>
    <lineage>
        <taxon>Eukaryota</taxon>
        <taxon>Fungi</taxon>
        <taxon>Dikarya</taxon>
        <taxon>Basidiomycota</taxon>
        <taxon>Agaricomycotina</taxon>
        <taxon>Agaricomycetes</taxon>
        <taxon>Agaricomycetidae</taxon>
        <taxon>Agaricales</taxon>
        <taxon>Marasmiineae</taxon>
        <taxon>Physalacriaceae</taxon>
        <taxon>Desarmillaria</taxon>
    </lineage>
</organism>
<dbReference type="AlphaFoldDB" id="A0AA39K1S4"/>
<dbReference type="Gene3D" id="3.50.50.60">
    <property type="entry name" value="FAD/NAD(P)-binding domain"/>
    <property type="match status" value="1"/>
</dbReference>
<comment type="caution">
    <text evidence="1">The sequence shown here is derived from an EMBL/GenBank/DDBJ whole genome shotgun (WGS) entry which is preliminary data.</text>
</comment>
<proteinExistence type="predicted"/>